<sequence length="45" mass="5162">MNKYCYRVIFSKTQQRFIVVSELAKVDGKAKTENTTSINSVSKTF</sequence>
<dbReference type="InterPro" id="IPR024973">
    <property type="entry name" value="ESPR"/>
</dbReference>
<protein>
    <submittedName>
        <fullName evidence="2">Type V secretion system putative substrate protein</fullName>
    </submittedName>
</protein>
<accession>A0A4R2N398</accession>
<keyword evidence="3" id="KW-1185">Reference proteome</keyword>
<reference evidence="2 3" key="1">
    <citation type="submission" date="2019-03" db="EMBL/GenBank/DDBJ databases">
        <title>Genomic Encyclopedia of Type Strains, Phase IV (KMG-IV): sequencing the most valuable type-strain genomes for metagenomic binning, comparative biology and taxonomic classification.</title>
        <authorList>
            <person name="Goeker M."/>
        </authorList>
    </citation>
    <scope>NUCLEOTIDE SEQUENCE [LARGE SCALE GENOMIC DNA]</scope>
    <source>
        <strain evidence="2 3">DSM 28231</strain>
    </source>
</reference>
<gene>
    <name evidence="2" type="ORF">EV697_101555</name>
</gene>
<feature type="domain" description="ESPR" evidence="1">
    <location>
        <begin position="1"/>
        <end position="42"/>
    </location>
</feature>
<evidence type="ECO:0000313" key="2">
    <source>
        <dbReference type="EMBL" id="TCP14414.1"/>
    </source>
</evidence>
<feature type="non-terminal residue" evidence="2">
    <location>
        <position position="45"/>
    </location>
</feature>
<dbReference type="EMBL" id="SLXI01000001">
    <property type="protein sequence ID" value="TCP14414.1"/>
    <property type="molecule type" value="Genomic_DNA"/>
</dbReference>
<comment type="caution">
    <text evidence="2">The sequence shown here is derived from an EMBL/GenBank/DDBJ whole genome shotgun (WGS) entry which is preliminary data.</text>
</comment>
<dbReference type="AlphaFoldDB" id="A0A4R2N398"/>
<dbReference type="Pfam" id="PF13018">
    <property type="entry name" value="ESPR"/>
    <property type="match status" value="1"/>
</dbReference>
<dbReference type="RefSeq" id="WP_207904084.1">
    <property type="nucleotide sequence ID" value="NZ_SLXI01000001.1"/>
</dbReference>
<evidence type="ECO:0000313" key="3">
    <source>
        <dbReference type="Proteomes" id="UP000294841"/>
    </source>
</evidence>
<evidence type="ECO:0000259" key="1">
    <source>
        <dbReference type="Pfam" id="PF13018"/>
    </source>
</evidence>
<organism evidence="2 3">
    <name type="scientific">Bisgaardia hudsonensis</name>
    <dbReference type="NCBI Taxonomy" id="109472"/>
    <lineage>
        <taxon>Bacteria</taxon>
        <taxon>Pseudomonadati</taxon>
        <taxon>Pseudomonadota</taxon>
        <taxon>Gammaproteobacteria</taxon>
        <taxon>Pasteurellales</taxon>
        <taxon>Pasteurellaceae</taxon>
        <taxon>Bisgaardia</taxon>
    </lineage>
</organism>
<proteinExistence type="predicted"/>
<dbReference type="Proteomes" id="UP000294841">
    <property type="component" value="Unassembled WGS sequence"/>
</dbReference>
<name>A0A4R2N398_9PAST</name>